<gene>
    <name evidence="1" type="ORF">J2T15_002345</name>
</gene>
<protein>
    <submittedName>
        <fullName evidence="1">Uncharacterized protein</fullName>
    </submittedName>
</protein>
<evidence type="ECO:0000313" key="2">
    <source>
        <dbReference type="Proteomes" id="UP001229346"/>
    </source>
</evidence>
<dbReference type="RefSeq" id="WP_307203842.1">
    <property type="nucleotide sequence ID" value="NZ_JAUSST010000002.1"/>
</dbReference>
<organism evidence="1 2">
    <name type="scientific">Paenibacillus harenae</name>
    <dbReference type="NCBI Taxonomy" id="306543"/>
    <lineage>
        <taxon>Bacteria</taxon>
        <taxon>Bacillati</taxon>
        <taxon>Bacillota</taxon>
        <taxon>Bacilli</taxon>
        <taxon>Bacillales</taxon>
        <taxon>Paenibacillaceae</taxon>
        <taxon>Paenibacillus</taxon>
    </lineage>
</organism>
<keyword evidence="2" id="KW-1185">Reference proteome</keyword>
<proteinExistence type="predicted"/>
<reference evidence="1 2" key="1">
    <citation type="submission" date="2023-07" db="EMBL/GenBank/DDBJ databases">
        <title>Sorghum-associated microbial communities from plants grown in Nebraska, USA.</title>
        <authorList>
            <person name="Schachtman D."/>
        </authorList>
    </citation>
    <scope>NUCLEOTIDE SEQUENCE [LARGE SCALE GENOMIC DNA]</scope>
    <source>
        <strain evidence="1 2">CC482</strain>
    </source>
</reference>
<dbReference type="EMBL" id="JAUSSU010000004">
    <property type="protein sequence ID" value="MDQ0112910.1"/>
    <property type="molecule type" value="Genomic_DNA"/>
</dbReference>
<sequence length="62" mass="7556">MSGGKFEGYKVSFKIGSYHTYVYMKPEYYEKWKFERDSRIQDVRVEEVEIKLSYFLKGLDKQ</sequence>
<name>A0ABT9TZU5_PAEHA</name>
<comment type="caution">
    <text evidence="1">The sequence shown here is derived from an EMBL/GenBank/DDBJ whole genome shotgun (WGS) entry which is preliminary data.</text>
</comment>
<evidence type="ECO:0000313" key="1">
    <source>
        <dbReference type="EMBL" id="MDQ0112910.1"/>
    </source>
</evidence>
<accession>A0ABT9TZU5</accession>
<dbReference type="Proteomes" id="UP001229346">
    <property type="component" value="Unassembled WGS sequence"/>
</dbReference>